<proteinExistence type="predicted"/>
<evidence type="ECO:0000259" key="1">
    <source>
        <dbReference type="PROSITE" id="PS50883"/>
    </source>
</evidence>
<keyword evidence="3" id="KW-1185">Reference proteome</keyword>
<feature type="domain" description="EAL" evidence="1">
    <location>
        <begin position="95"/>
        <end position="346"/>
    </location>
</feature>
<dbReference type="RefSeq" id="WP_121679075.1">
    <property type="nucleotide sequence ID" value="NZ_RCVZ01000002.1"/>
</dbReference>
<name>A0A3L7K3B2_9BACI</name>
<comment type="caution">
    <text evidence="2">The sequence shown here is derived from an EMBL/GenBank/DDBJ whole genome shotgun (WGS) entry which is preliminary data.</text>
</comment>
<dbReference type="InterPro" id="IPR001633">
    <property type="entry name" value="EAL_dom"/>
</dbReference>
<dbReference type="EMBL" id="RCVZ01000002">
    <property type="protein sequence ID" value="RLQ97125.1"/>
    <property type="molecule type" value="Genomic_DNA"/>
</dbReference>
<dbReference type="InterPro" id="IPR050706">
    <property type="entry name" value="Cyclic-di-GMP_PDE-like"/>
</dbReference>
<dbReference type="OrthoDB" id="581425at2"/>
<sequence>MKTTCFHCGIPFTFLSQGFFLLKKAENDGRQMKELSNLGFLQQSMNTYYYHFEQFQELIAIMEACNKINMFEGVQVGISRTKETNKWFTFETFLLYLRNKEMIEFIQYGGMVSHLQPIVDMQNLGIYGYESLLRSEDEGANINPSQLFQLADRTGLHSLLDKRARETAIKTRHGSIPDGIKSFINFLPSTIYNPEYCLRHTFQIVEQYKVQPEDLVFEVVETEKIEDVHHLQSVLDRYKREGMKVALDDVGTGFATIDMLSRLQPDYVKIDREYISFCDRDGRKQNFLNEVIELAEKLGFIILAEGIERMEEWYYCRDAGIHLGQGYLIGKPSLHPKMTGTFWCEVQ</sequence>
<dbReference type="InterPro" id="IPR035919">
    <property type="entry name" value="EAL_sf"/>
</dbReference>
<evidence type="ECO:0000313" key="2">
    <source>
        <dbReference type="EMBL" id="RLQ97125.1"/>
    </source>
</evidence>
<dbReference type="AlphaFoldDB" id="A0A3L7K3B2"/>
<reference evidence="2 3" key="1">
    <citation type="submission" date="2018-10" db="EMBL/GenBank/DDBJ databases">
        <title>Falsibacillus sp. genome draft.</title>
        <authorList>
            <person name="Shi S."/>
        </authorList>
    </citation>
    <scope>NUCLEOTIDE SEQUENCE [LARGE SCALE GENOMIC DNA]</scope>
    <source>
        <strain evidence="2 3">GY 10110</strain>
    </source>
</reference>
<dbReference type="SMART" id="SM00052">
    <property type="entry name" value="EAL"/>
    <property type="match status" value="1"/>
</dbReference>
<dbReference type="CDD" id="cd01948">
    <property type="entry name" value="EAL"/>
    <property type="match status" value="1"/>
</dbReference>
<gene>
    <name evidence="2" type="ORF">D9X91_02935</name>
</gene>
<evidence type="ECO:0000313" key="3">
    <source>
        <dbReference type="Proteomes" id="UP000276770"/>
    </source>
</evidence>
<dbReference type="GO" id="GO:0071111">
    <property type="term" value="F:cyclic-guanylate-specific phosphodiesterase activity"/>
    <property type="evidence" value="ECO:0007669"/>
    <property type="project" value="InterPro"/>
</dbReference>
<dbReference type="Pfam" id="PF00563">
    <property type="entry name" value="EAL"/>
    <property type="match status" value="1"/>
</dbReference>
<protein>
    <submittedName>
        <fullName evidence="2">EAL domain-containing protein</fullName>
    </submittedName>
</protein>
<dbReference type="PANTHER" id="PTHR33121">
    <property type="entry name" value="CYCLIC DI-GMP PHOSPHODIESTERASE PDEF"/>
    <property type="match status" value="1"/>
</dbReference>
<dbReference type="PANTHER" id="PTHR33121:SF15">
    <property type="entry name" value="BLUE LIGHT- AND TEMPERATURE-REGULATED ANTIREPRESSOR BLUF"/>
    <property type="match status" value="1"/>
</dbReference>
<accession>A0A3L7K3B2</accession>
<dbReference type="Gene3D" id="3.20.20.450">
    <property type="entry name" value="EAL domain"/>
    <property type="match status" value="1"/>
</dbReference>
<dbReference type="PROSITE" id="PS50883">
    <property type="entry name" value="EAL"/>
    <property type="match status" value="1"/>
</dbReference>
<dbReference type="Proteomes" id="UP000276770">
    <property type="component" value="Unassembled WGS sequence"/>
</dbReference>
<dbReference type="SUPFAM" id="SSF141868">
    <property type="entry name" value="EAL domain-like"/>
    <property type="match status" value="1"/>
</dbReference>
<organism evidence="2 3">
    <name type="scientific">Falsibacillus albus</name>
    <dbReference type="NCBI Taxonomy" id="2478915"/>
    <lineage>
        <taxon>Bacteria</taxon>
        <taxon>Bacillati</taxon>
        <taxon>Bacillota</taxon>
        <taxon>Bacilli</taxon>
        <taxon>Bacillales</taxon>
        <taxon>Bacillaceae</taxon>
        <taxon>Falsibacillus</taxon>
    </lineage>
</organism>